<keyword evidence="1" id="KW-0175">Coiled coil</keyword>
<dbReference type="Proteomes" id="UP000321083">
    <property type="component" value="Unassembled WGS sequence"/>
</dbReference>
<name>A0A5C6M1G6_9PLAN</name>
<dbReference type="SMART" id="SM00974">
    <property type="entry name" value="T5orf172"/>
    <property type="match status" value="1"/>
</dbReference>
<dbReference type="AlphaFoldDB" id="A0A5C6M1G6"/>
<reference evidence="3 4" key="1">
    <citation type="submission" date="2019-08" db="EMBL/GenBank/DDBJ databases">
        <title>100 year-old enigma solved: identification of Planctomyces bekefii, the type genus and species of the phylum Planctomycetes.</title>
        <authorList>
            <person name="Svetlana D.N."/>
            <person name="Overmann J."/>
        </authorList>
    </citation>
    <scope>NUCLEOTIDE SEQUENCE [LARGE SCALE GENOMIC DNA]</scope>
    <source>
        <strain evidence="3">Phe10_nw2017</strain>
    </source>
</reference>
<evidence type="ECO:0000313" key="4">
    <source>
        <dbReference type="Proteomes" id="UP000321083"/>
    </source>
</evidence>
<keyword evidence="4" id="KW-1185">Reference proteome</keyword>
<feature type="non-terminal residue" evidence="3">
    <location>
        <position position="1"/>
    </location>
</feature>
<comment type="caution">
    <text evidence="3">The sequence shown here is derived from an EMBL/GenBank/DDBJ whole genome shotgun (WGS) entry which is preliminary data.</text>
</comment>
<dbReference type="Pfam" id="PF13455">
    <property type="entry name" value="MUG113"/>
    <property type="match status" value="1"/>
</dbReference>
<gene>
    <name evidence="3" type="ORF">E3A20_22810</name>
</gene>
<feature type="domain" description="Bacteriophage T5 Orf172 DNA-binding" evidence="2">
    <location>
        <begin position="73"/>
        <end position="156"/>
    </location>
</feature>
<dbReference type="InterPro" id="IPR018306">
    <property type="entry name" value="Phage_T5_Orf172_DNA-bd"/>
</dbReference>
<feature type="coiled-coil region" evidence="1">
    <location>
        <begin position="7"/>
        <end position="56"/>
    </location>
</feature>
<evidence type="ECO:0000259" key="2">
    <source>
        <dbReference type="SMART" id="SM00974"/>
    </source>
</evidence>
<reference evidence="3 4" key="2">
    <citation type="submission" date="2019-08" db="EMBL/GenBank/DDBJ databases">
        <authorList>
            <person name="Henke P."/>
        </authorList>
    </citation>
    <scope>NUCLEOTIDE SEQUENCE [LARGE SCALE GENOMIC DNA]</scope>
    <source>
        <strain evidence="3">Phe10_nw2017</strain>
    </source>
</reference>
<dbReference type="EMBL" id="SRHE01000593">
    <property type="protein sequence ID" value="TWW08590.1"/>
    <property type="molecule type" value="Genomic_DNA"/>
</dbReference>
<organism evidence="3 4">
    <name type="scientific">Planctomyces bekefii</name>
    <dbReference type="NCBI Taxonomy" id="1653850"/>
    <lineage>
        <taxon>Bacteria</taxon>
        <taxon>Pseudomonadati</taxon>
        <taxon>Planctomycetota</taxon>
        <taxon>Planctomycetia</taxon>
        <taxon>Planctomycetales</taxon>
        <taxon>Planctomycetaceae</taxon>
        <taxon>Planctomyces</taxon>
    </lineage>
</organism>
<proteinExistence type="predicted"/>
<evidence type="ECO:0000313" key="3">
    <source>
        <dbReference type="EMBL" id="TWW08590.1"/>
    </source>
</evidence>
<accession>A0A5C6M1G6</accession>
<protein>
    <recommendedName>
        <fullName evidence="2">Bacteriophage T5 Orf172 DNA-binding domain-containing protein</fullName>
    </recommendedName>
</protein>
<evidence type="ECO:0000256" key="1">
    <source>
        <dbReference type="SAM" id="Coils"/>
    </source>
</evidence>
<sequence>REYKRELERVERERQSIEQAIAAAMRQAGAEHSAEVDALRRKLAEAEERGRRTQAQAELTKAGHVYVISNLGAFGEHIYKVGMTRRLIPNDRVRELGDASVPFPFDVHMMIASDNAPTLESTLHRALHRYRVNKVNFRKEFFRVDLDSIRKIVEANHGVVEFQAEPEASEYRQTLGISDQDFDYLAQANAAAELDDPLEDEFPEEVDDQAG</sequence>